<sequence>MKVVIIGATHAGTLAAQEILKYHPETEITIYERYDNFSFYSCGISLYLDGEVNQLEDFVYATPGELREMGADVKDKHDVMQVDAKAKTVLVANMKTGDVFTDHYDKLVMATGSSIDMPAMFDIDRSQVLLCKNYQEAKEIYNASKNKKHIAIIGGGYAGTEFAESFAKIGHDVHLFQSHDRILNNYLDKDASDRATALLEEHGIHVHLNQKVTALIGNTDGSVTLRTPTDEFTLDIAITSTGFIPNTNLLKDQVTLSSNGALVINDHMQTSDPDIYAAGDCAIVRFNPTGQQDYTPLASNALRQGFLVAHNIFGDNYPYMGTQATSAIKLFDHCLATTGLTLDRALSKGLNAKKAVYEGTWRPTYMPTTDALTINLIYDQDSRRILGAQFWSKHEITQSANAVSIAIQNNNTIDDLALVDMLFQPNFDFPFNYLNLVAQNAVEQERQAGHKTPRFTALGYKADEENN</sequence>
<comment type="cofactor">
    <cofactor evidence="1">
        <name>FAD</name>
        <dbReference type="ChEBI" id="CHEBI:57692"/>
    </cofactor>
</comment>
<evidence type="ECO:0000259" key="8">
    <source>
        <dbReference type="Pfam" id="PF02852"/>
    </source>
</evidence>
<dbReference type="InterPro" id="IPR050260">
    <property type="entry name" value="FAD-bd_OxRdtase"/>
</dbReference>
<comment type="similarity">
    <text evidence="2">Belongs to the class-III pyridine nucleotide-disulfide oxidoreductase family.</text>
</comment>
<comment type="caution">
    <text evidence="10">The sequence shown here is derived from an EMBL/GenBank/DDBJ whole genome shotgun (WGS) entry which is preliminary data.</text>
</comment>
<evidence type="ECO:0000256" key="7">
    <source>
        <dbReference type="ARBA" id="ARBA00023284"/>
    </source>
</evidence>
<keyword evidence="7" id="KW-0676">Redox-active center</keyword>
<dbReference type="EMBL" id="JBHTOP010000011">
    <property type="protein sequence ID" value="MFD1671500.1"/>
    <property type="molecule type" value="Genomic_DNA"/>
</dbReference>
<keyword evidence="3" id="KW-0285">Flavoprotein</keyword>
<dbReference type="Pfam" id="PF07992">
    <property type="entry name" value="Pyr_redox_2"/>
    <property type="match status" value="1"/>
</dbReference>
<gene>
    <name evidence="10" type="ORF">ACFQ5M_05280</name>
</gene>
<feature type="domain" description="FAD/NAD(P)-binding" evidence="9">
    <location>
        <begin position="1"/>
        <end position="305"/>
    </location>
</feature>
<keyword evidence="5" id="KW-0560">Oxidoreductase</keyword>
<organism evidence="10 11">
    <name type="scientific">Agrilactobacillus yilanensis</name>
    <dbReference type="NCBI Taxonomy" id="2485997"/>
    <lineage>
        <taxon>Bacteria</taxon>
        <taxon>Bacillati</taxon>
        <taxon>Bacillota</taxon>
        <taxon>Bacilli</taxon>
        <taxon>Lactobacillales</taxon>
        <taxon>Lactobacillaceae</taxon>
        <taxon>Agrilactobacillus</taxon>
    </lineage>
</organism>
<dbReference type="PRINTS" id="PR00368">
    <property type="entry name" value="FADPNR"/>
</dbReference>
<dbReference type="RefSeq" id="WP_125715727.1">
    <property type="nucleotide sequence ID" value="NZ_JBHTOP010000011.1"/>
</dbReference>
<dbReference type="PANTHER" id="PTHR43429:SF1">
    <property type="entry name" value="NAD(P)H SULFUR OXIDOREDUCTASE (COA-DEPENDENT)"/>
    <property type="match status" value="1"/>
</dbReference>
<dbReference type="PRINTS" id="PR00411">
    <property type="entry name" value="PNDRDTASEI"/>
</dbReference>
<dbReference type="Gene3D" id="3.30.390.30">
    <property type="match status" value="1"/>
</dbReference>
<dbReference type="SUPFAM" id="SSF55424">
    <property type="entry name" value="FAD/NAD-linked reductases, dimerisation (C-terminal) domain"/>
    <property type="match status" value="1"/>
</dbReference>
<evidence type="ECO:0000313" key="10">
    <source>
        <dbReference type="EMBL" id="MFD1671500.1"/>
    </source>
</evidence>
<dbReference type="Gene3D" id="3.50.50.60">
    <property type="entry name" value="FAD/NAD(P)-binding domain"/>
    <property type="match status" value="2"/>
</dbReference>
<name>A0ABW4J8G2_9LACO</name>
<reference evidence="11" key="1">
    <citation type="journal article" date="2019" name="Int. J. Syst. Evol. Microbiol.">
        <title>The Global Catalogue of Microorganisms (GCM) 10K type strain sequencing project: providing services to taxonomists for standard genome sequencing and annotation.</title>
        <authorList>
            <consortium name="The Broad Institute Genomics Platform"/>
            <consortium name="The Broad Institute Genome Sequencing Center for Infectious Disease"/>
            <person name="Wu L."/>
            <person name="Ma J."/>
        </authorList>
    </citation>
    <scope>NUCLEOTIDE SEQUENCE [LARGE SCALE GENOMIC DNA]</scope>
    <source>
        <strain evidence="11">CCM 8896</strain>
    </source>
</reference>
<dbReference type="SUPFAM" id="SSF51905">
    <property type="entry name" value="FAD/NAD(P)-binding domain"/>
    <property type="match status" value="1"/>
</dbReference>
<dbReference type="InterPro" id="IPR036188">
    <property type="entry name" value="FAD/NAD-bd_sf"/>
</dbReference>
<evidence type="ECO:0000313" key="11">
    <source>
        <dbReference type="Proteomes" id="UP001597267"/>
    </source>
</evidence>
<evidence type="ECO:0000256" key="1">
    <source>
        <dbReference type="ARBA" id="ARBA00001974"/>
    </source>
</evidence>
<dbReference type="InterPro" id="IPR004099">
    <property type="entry name" value="Pyr_nucl-diS_OxRdtase_dimer"/>
</dbReference>
<evidence type="ECO:0000256" key="4">
    <source>
        <dbReference type="ARBA" id="ARBA00022827"/>
    </source>
</evidence>
<feature type="domain" description="Pyridine nucleotide-disulphide oxidoreductase dimerisation" evidence="8">
    <location>
        <begin position="328"/>
        <end position="425"/>
    </location>
</feature>
<evidence type="ECO:0000256" key="3">
    <source>
        <dbReference type="ARBA" id="ARBA00022630"/>
    </source>
</evidence>
<keyword evidence="6" id="KW-0558">Oxidation</keyword>
<evidence type="ECO:0000256" key="5">
    <source>
        <dbReference type="ARBA" id="ARBA00023002"/>
    </source>
</evidence>
<accession>A0ABW4J8G2</accession>
<protein>
    <submittedName>
        <fullName evidence="10">FAD-dependent oxidoreductase</fullName>
    </submittedName>
</protein>
<evidence type="ECO:0000256" key="2">
    <source>
        <dbReference type="ARBA" id="ARBA00009130"/>
    </source>
</evidence>
<dbReference type="Proteomes" id="UP001597267">
    <property type="component" value="Unassembled WGS sequence"/>
</dbReference>
<proteinExistence type="inferred from homology"/>
<keyword evidence="4" id="KW-0274">FAD</keyword>
<evidence type="ECO:0000259" key="9">
    <source>
        <dbReference type="Pfam" id="PF07992"/>
    </source>
</evidence>
<keyword evidence="11" id="KW-1185">Reference proteome</keyword>
<evidence type="ECO:0000256" key="6">
    <source>
        <dbReference type="ARBA" id="ARBA00023097"/>
    </source>
</evidence>
<dbReference type="PANTHER" id="PTHR43429">
    <property type="entry name" value="PYRIDINE NUCLEOTIDE-DISULFIDE OXIDOREDUCTASE DOMAIN-CONTAINING"/>
    <property type="match status" value="1"/>
</dbReference>
<dbReference type="Pfam" id="PF02852">
    <property type="entry name" value="Pyr_redox_dim"/>
    <property type="match status" value="1"/>
</dbReference>
<dbReference type="InterPro" id="IPR023753">
    <property type="entry name" value="FAD/NAD-binding_dom"/>
</dbReference>
<dbReference type="InterPro" id="IPR016156">
    <property type="entry name" value="FAD/NAD-linked_Rdtase_dimer_sf"/>
</dbReference>